<dbReference type="FunFam" id="1.25.40.10:FF:002179">
    <property type="entry name" value="Pentatricopeptide repeat-containing protein MRL1, chloroplastic"/>
    <property type="match status" value="1"/>
</dbReference>
<keyword evidence="1" id="KW-0677">Repeat</keyword>
<evidence type="ECO:0000313" key="7">
    <source>
        <dbReference type="Proteomes" id="UP000283530"/>
    </source>
</evidence>
<dbReference type="EMBL" id="QPKB01000009">
    <property type="protein sequence ID" value="RWR92284.1"/>
    <property type="molecule type" value="Genomic_DNA"/>
</dbReference>
<keyword evidence="7" id="KW-1185">Reference proteome</keyword>
<dbReference type="AlphaFoldDB" id="A0A3S3N4Q8"/>
<dbReference type="PANTHER" id="PTHR47935">
    <property type="entry name" value="PENTATRICOPEPTIDE REPEAT-CONTAINING PROTEIN MRL1, CHLOROPLASTIC"/>
    <property type="match status" value="1"/>
</dbReference>
<dbReference type="InterPro" id="IPR011990">
    <property type="entry name" value="TPR-like_helical_dom_sf"/>
</dbReference>
<evidence type="ECO:0000256" key="3">
    <source>
        <dbReference type="SAM" id="Phobius"/>
    </source>
</evidence>
<keyword evidence="3" id="KW-1133">Transmembrane helix</keyword>
<dbReference type="NCBIfam" id="TIGR00756">
    <property type="entry name" value="PPR"/>
    <property type="match status" value="4"/>
</dbReference>
<dbReference type="PANTHER" id="PTHR47935:SF1">
    <property type="entry name" value="PENTATRICOPEPTIDE REPEAT-CONTAINING PROTEIN MRL1, CHLOROPLASTIC"/>
    <property type="match status" value="1"/>
</dbReference>
<name>A0A3S3N4Q8_9MAGN</name>
<dbReference type="Proteomes" id="UP000283530">
    <property type="component" value="Unassembled WGS sequence"/>
</dbReference>
<evidence type="ECO:0000313" key="6">
    <source>
        <dbReference type="EMBL" id="RWR92284.1"/>
    </source>
</evidence>
<evidence type="ECO:0000256" key="2">
    <source>
        <dbReference type="PROSITE-ProRule" id="PRU00708"/>
    </source>
</evidence>
<keyword evidence="3" id="KW-0472">Membrane</keyword>
<gene>
    <name evidence="6" type="ORF">CKAN_02149400</name>
</gene>
<feature type="domain" description="PROP1-like PPR" evidence="4">
    <location>
        <begin position="660"/>
        <end position="786"/>
    </location>
</feature>
<feature type="repeat" description="PPR" evidence="2">
    <location>
        <begin position="550"/>
        <end position="584"/>
    </location>
</feature>
<feature type="repeat" description="PPR" evidence="2">
    <location>
        <begin position="657"/>
        <end position="691"/>
    </location>
</feature>
<feature type="transmembrane region" description="Helical" evidence="3">
    <location>
        <begin position="79"/>
        <end position="100"/>
    </location>
</feature>
<evidence type="ECO:0000259" key="5">
    <source>
        <dbReference type="Pfam" id="PF23276"/>
    </source>
</evidence>
<accession>A0A3S3N4Q8</accession>
<protein>
    <submittedName>
        <fullName evidence="6">Pentatricopeptide repeat</fullName>
    </submittedName>
</protein>
<feature type="repeat" description="PPR" evidence="2">
    <location>
        <begin position="762"/>
        <end position="796"/>
    </location>
</feature>
<proteinExistence type="predicted"/>
<dbReference type="OrthoDB" id="185373at2759"/>
<sequence>MDVGFSLKPQTPFSSSIPPLSSPILPSHFHPQTSLRREFLGFGLRFISSSSPTRRRRRSRFHARSSPFLIQASIYGRSLLLAVAVAVAHFAAIRLFYLYYIRLKKKDASKLSSPNGPHVLAKKISIENQIEDSGNLYKETTVEERKHFFEDSENGHVVDVEKDLLKSHSSALNCEGDMIDKLARGPVKEVLSSFSNNGFAQTEEDMGHILSPGMIDEVDAVEPESFVIDMPELLCRGGVEETEIRPKVHDVRSKHALKEEGTKIVEGGELSDELVVGELQVSSFNGLSKYVREDIYSFYEERHSGLRTLSRFEGASAISPHSRLQENAGISPLLMPQKLNGAEESLKNLLHATEYFKERVPVAFYKDLSASKRGDSVKPGGLSRDRGLKHQTVSTDMHRSLQPNGIIANGKSDPLEYLNTYNRLLRAGRLTDCIELLQSMERKGLLDMDKVYHARFFKACRSKKAVKEAFCFTKLIKNPTLSTFNMLLSVCATSQDSEGPFEVRRLVKEAGLKADCKLYTTLISTCAKNGKVDTMFEVFHEMVNTGVEPNVHTYGALIDGCGRAGQVAKAFGAYGIMRSKKVKPDRVIFNALITACGQSGAVDRAFDVLAEMRAEAQPIDPDHVTIGALITTCTQAGQVDRACEVYKMIHQYNIKGTPEVYTIAVNSCSQVGDLEFALSVYGDMKRNGVVPDEMFFSALIDVAGHAGKADVAFEVLQDAKSQGIRLGNMSYSSLMGACSDGDQLYKAVDILAEMKKAGVCPNDITYSVLLMACEKNDELELGFELFSQAKKDGVFPNLIMCKCLTGLCLQRFLKAASIGEPVLSFNSGKPQIDNKWTSWALMFYHETIAAGVVPSVEVLGCLQFPHDTSLRNRLVENLGVSSNSSRRANLYSFIDGFGEYDPRSFSLLEEAASLGIIQCVSFKQSPIIVDARKLQIHTAEVYLLTILKGLKHRLAAGARLPNINILLPVEKTQIISHKGEKTVHLAGRVGQAVGAMLRRLGLRYQGKESLGKIRISGLALKRWFQPKLTKLASQFGGKPAELGTSPTHLHKEITNQQRDIRTSNLSLE</sequence>
<dbReference type="InterPro" id="IPR033443">
    <property type="entry name" value="PROP1-like_PPR_dom"/>
</dbReference>
<dbReference type="InterPro" id="IPR057027">
    <property type="entry name" value="TPR_mt"/>
</dbReference>
<dbReference type="PROSITE" id="PS51375">
    <property type="entry name" value="PPR"/>
    <property type="match status" value="6"/>
</dbReference>
<dbReference type="Pfam" id="PF17177">
    <property type="entry name" value="PPR_long"/>
    <property type="match status" value="1"/>
</dbReference>
<dbReference type="InterPro" id="IPR053303">
    <property type="entry name" value="Chloroplast_PPR"/>
</dbReference>
<feature type="repeat" description="PPR" evidence="2">
    <location>
        <begin position="515"/>
        <end position="549"/>
    </location>
</feature>
<comment type="caution">
    <text evidence="6">The sequence shown here is derived from an EMBL/GenBank/DDBJ whole genome shotgun (WGS) entry which is preliminary data.</text>
</comment>
<dbReference type="FunFam" id="1.25.40.10:FF:000542">
    <property type="entry name" value="Pentatricopeptide repeat-containing protein MRL1, chloroplastic isoform X1"/>
    <property type="match status" value="1"/>
</dbReference>
<dbReference type="STRING" id="337451.A0A3S3N4Q8"/>
<evidence type="ECO:0000256" key="1">
    <source>
        <dbReference type="ARBA" id="ARBA00022737"/>
    </source>
</evidence>
<keyword evidence="3" id="KW-0812">Transmembrane</keyword>
<organism evidence="6 7">
    <name type="scientific">Cinnamomum micranthum f. kanehirae</name>
    <dbReference type="NCBI Taxonomy" id="337451"/>
    <lineage>
        <taxon>Eukaryota</taxon>
        <taxon>Viridiplantae</taxon>
        <taxon>Streptophyta</taxon>
        <taxon>Embryophyta</taxon>
        <taxon>Tracheophyta</taxon>
        <taxon>Spermatophyta</taxon>
        <taxon>Magnoliopsida</taxon>
        <taxon>Magnoliidae</taxon>
        <taxon>Laurales</taxon>
        <taxon>Lauraceae</taxon>
        <taxon>Cinnamomum</taxon>
    </lineage>
</organism>
<reference evidence="6 7" key="1">
    <citation type="journal article" date="2019" name="Nat. Plants">
        <title>Stout camphor tree genome fills gaps in understanding of flowering plant genome evolution.</title>
        <authorList>
            <person name="Chaw S.M."/>
            <person name="Liu Y.C."/>
            <person name="Wu Y.W."/>
            <person name="Wang H.Y."/>
            <person name="Lin C.I."/>
            <person name="Wu C.S."/>
            <person name="Ke H.M."/>
            <person name="Chang L.Y."/>
            <person name="Hsu C.Y."/>
            <person name="Yang H.T."/>
            <person name="Sudianto E."/>
            <person name="Hsu M.H."/>
            <person name="Wu K.P."/>
            <person name="Wang L.N."/>
            <person name="Leebens-Mack J.H."/>
            <person name="Tsai I.J."/>
        </authorList>
    </citation>
    <scope>NUCLEOTIDE SEQUENCE [LARGE SCALE GENOMIC DNA]</scope>
    <source>
        <strain evidence="7">cv. Chaw 1501</strain>
        <tissue evidence="6">Young leaves</tissue>
    </source>
</reference>
<dbReference type="Pfam" id="PF23276">
    <property type="entry name" value="TPR_24"/>
    <property type="match status" value="1"/>
</dbReference>
<dbReference type="InterPro" id="IPR002885">
    <property type="entry name" value="PPR_rpt"/>
</dbReference>
<feature type="repeat" description="PPR" evidence="2">
    <location>
        <begin position="585"/>
        <end position="619"/>
    </location>
</feature>
<feature type="domain" description="Pentatricopeptide repeat-containing protein-mitochondrial" evidence="5">
    <location>
        <begin position="522"/>
        <end position="648"/>
    </location>
</feature>
<evidence type="ECO:0000259" key="4">
    <source>
        <dbReference type="Pfam" id="PF17177"/>
    </source>
</evidence>
<feature type="repeat" description="PPR" evidence="2">
    <location>
        <begin position="727"/>
        <end position="761"/>
    </location>
</feature>
<dbReference type="Gene3D" id="1.25.40.10">
    <property type="entry name" value="Tetratricopeptide repeat domain"/>
    <property type="match status" value="4"/>
</dbReference>